<comment type="catalytic activity">
    <reaction evidence="5">
        <text>dUTP + H2O = dUMP + diphosphate + H(+)</text>
        <dbReference type="Rhea" id="RHEA:10248"/>
        <dbReference type="ChEBI" id="CHEBI:15377"/>
        <dbReference type="ChEBI" id="CHEBI:15378"/>
        <dbReference type="ChEBI" id="CHEBI:33019"/>
        <dbReference type="ChEBI" id="CHEBI:61555"/>
        <dbReference type="ChEBI" id="CHEBI:246422"/>
        <dbReference type="EC" id="3.6.1.23"/>
    </reaction>
</comment>
<dbReference type="PANTHER" id="PTHR11241">
    <property type="entry name" value="DEOXYURIDINE 5'-TRIPHOSPHATE NUCLEOTIDOHYDROLASE"/>
    <property type="match status" value="1"/>
</dbReference>
<dbReference type="Pfam" id="PF00692">
    <property type="entry name" value="dUTPase"/>
    <property type="match status" value="1"/>
</dbReference>
<dbReference type="InterPro" id="IPR033704">
    <property type="entry name" value="dUTPase_trimeric"/>
</dbReference>
<evidence type="ECO:0000256" key="5">
    <source>
        <dbReference type="ARBA" id="ARBA00047686"/>
    </source>
</evidence>
<protein>
    <recommendedName>
        <fullName evidence="2">dUTP diphosphatase</fullName>
        <ecNumber evidence="2">3.6.1.23</ecNumber>
    </recommendedName>
</protein>
<dbReference type="KEGG" id="mpz:Marpi_0307"/>
<dbReference type="InterPro" id="IPR036157">
    <property type="entry name" value="dUTPase-like_sf"/>
</dbReference>
<dbReference type="NCBIfam" id="TIGR00576">
    <property type="entry name" value="dut"/>
    <property type="match status" value="1"/>
</dbReference>
<dbReference type="GO" id="GO:0004170">
    <property type="term" value="F:dUTP diphosphatase activity"/>
    <property type="evidence" value="ECO:0007669"/>
    <property type="project" value="UniProtKB-EC"/>
</dbReference>
<comment type="similarity">
    <text evidence="1">Belongs to the dUTPase family.</text>
</comment>
<dbReference type="GO" id="GO:0046081">
    <property type="term" value="P:dUTP catabolic process"/>
    <property type="evidence" value="ECO:0007669"/>
    <property type="project" value="InterPro"/>
</dbReference>
<dbReference type="STRING" id="443254.Marpi_0307"/>
<dbReference type="Gene3D" id="2.70.40.10">
    <property type="match status" value="1"/>
</dbReference>
<evidence type="ECO:0000313" key="7">
    <source>
        <dbReference type="EMBL" id="AEX84758.1"/>
    </source>
</evidence>
<accession>H2J430</accession>
<evidence type="ECO:0000256" key="1">
    <source>
        <dbReference type="ARBA" id="ARBA00006581"/>
    </source>
</evidence>
<evidence type="ECO:0000256" key="3">
    <source>
        <dbReference type="ARBA" id="ARBA00022801"/>
    </source>
</evidence>
<keyword evidence="3 7" id="KW-0378">Hydrolase</keyword>
<evidence type="ECO:0000256" key="2">
    <source>
        <dbReference type="ARBA" id="ARBA00012379"/>
    </source>
</evidence>
<keyword evidence="8" id="KW-1185">Reference proteome</keyword>
<name>H2J430_MARPK</name>
<dbReference type="eggNOG" id="COG0756">
    <property type="taxonomic scope" value="Bacteria"/>
</dbReference>
<dbReference type="InterPro" id="IPR029054">
    <property type="entry name" value="dUTPase-like"/>
</dbReference>
<dbReference type="AlphaFoldDB" id="H2J430"/>
<dbReference type="Proteomes" id="UP000007161">
    <property type="component" value="Chromosome"/>
</dbReference>
<dbReference type="PANTHER" id="PTHR11241:SF0">
    <property type="entry name" value="DEOXYURIDINE 5'-TRIPHOSPHATE NUCLEOTIDOHYDROLASE"/>
    <property type="match status" value="1"/>
</dbReference>
<dbReference type="SUPFAM" id="SSF51283">
    <property type="entry name" value="dUTPase-like"/>
    <property type="match status" value="1"/>
</dbReference>
<reference evidence="8" key="2">
    <citation type="submission" date="2012-01" db="EMBL/GenBank/DDBJ databases">
        <title>Complete sequence of chromosome of Marinitoga piezophila KA3.</title>
        <authorList>
            <person name="Lucas S."/>
            <person name="Han J."/>
            <person name="Lapidus A."/>
            <person name="Cheng J.-F."/>
            <person name="Goodwin L."/>
            <person name="Pitluck S."/>
            <person name="Peters L."/>
            <person name="Mikhailova N."/>
            <person name="Teshima H."/>
            <person name="Detter J.C."/>
            <person name="Han C."/>
            <person name="Tapia R."/>
            <person name="Land M."/>
            <person name="Hauser L."/>
            <person name="Kyrpides N."/>
            <person name="Ivanova N."/>
            <person name="Pagani I."/>
            <person name="Jebbar M."/>
            <person name="Vannier P."/>
            <person name="Oger P."/>
            <person name="Cario A."/>
            <person name="Bartlett D."/>
            <person name="Noll K.M."/>
            <person name="Woyke T."/>
        </authorList>
    </citation>
    <scope>NUCLEOTIDE SEQUENCE [LARGE SCALE GENOMIC DNA]</scope>
    <source>
        <strain evidence="8">DSM 14283 / JCM 11233 / KA3</strain>
    </source>
</reference>
<proteinExistence type="inferred from homology"/>
<organism evidence="7 8">
    <name type="scientific">Marinitoga piezophila (strain DSM 14283 / JCM 11233 / KA3)</name>
    <dbReference type="NCBI Taxonomy" id="443254"/>
    <lineage>
        <taxon>Bacteria</taxon>
        <taxon>Thermotogati</taxon>
        <taxon>Thermotogota</taxon>
        <taxon>Thermotogae</taxon>
        <taxon>Petrotogales</taxon>
        <taxon>Petrotogaceae</taxon>
        <taxon>Marinitoga</taxon>
    </lineage>
</organism>
<dbReference type="GO" id="GO:0006226">
    <property type="term" value="P:dUMP biosynthetic process"/>
    <property type="evidence" value="ECO:0007669"/>
    <property type="project" value="InterPro"/>
</dbReference>
<dbReference type="CDD" id="cd07557">
    <property type="entry name" value="trimeric_dUTPase"/>
    <property type="match status" value="1"/>
</dbReference>
<evidence type="ECO:0000256" key="4">
    <source>
        <dbReference type="ARBA" id="ARBA00023080"/>
    </source>
</evidence>
<evidence type="ECO:0000313" key="8">
    <source>
        <dbReference type="Proteomes" id="UP000007161"/>
    </source>
</evidence>
<dbReference type="GO" id="GO:0000287">
    <property type="term" value="F:magnesium ion binding"/>
    <property type="evidence" value="ECO:0007669"/>
    <property type="project" value="InterPro"/>
</dbReference>
<sequence>MFSLYYENNMVKPFKKHWTDAGYDIRSKIDIEIKPMQRAIIPTGLTMKIPYKHVGIIKERSSFAAKGIVVTGGVIDSEYRGEVRVIMLNLGEETLKIKAGDRIAQILIVPVLLHAEILLGKAEEDTERGTKGFGSTGVR</sequence>
<dbReference type="NCBIfam" id="NF001862">
    <property type="entry name" value="PRK00601.1"/>
    <property type="match status" value="1"/>
</dbReference>
<keyword evidence="4" id="KW-0546">Nucleotide metabolism</keyword>
<dbReference type="EC" id="3.6.1.23" evidence="2"/>
<dbReference type="HOGENOM" id="CLU_068508_1_3_0"/>
<gene>
    <name evidence="7" type="ordered locus">Marpi_0307</name>
</gene>
<dbReference type="RefSeq" id="WP_014295830.1">
    <property type="nucleotide sequence ID" value="NC_016751.1"/>
</dbReference>
<dbReference type="OrthoDB" id="9809956at2"/>
<reference evidence="7 8" key="1">
    <citation type="journal article" date="2012" name="J. Bacteriol.">
        <title>Complete Genome Sequence of the Thermophilic, Piezophilic, Heterotrophic Bacterium Marinitoga piezophila KA3.</title>
        <authorList>
            <person name="Lucas S."/>
            <person name="Han J."/>
            <person name="Lapidus A."/>
            <person name="Cheng J.F."/>
            <person name="Goodwin L.A."/>
            <person name="Pitluck S."/>
            <person name="Peters L."/>
            <person name="Mikhailova N."/>
            <person name="Teshima H."/>
            <person name="Detter J.C."/>
            <person name="Han C."/>
            <person name="Tapia R."/>
            <person name="Land M."/>
            <person name="Hauser L."/>
            <person name="Kyrpides N.C."/>
            <person name="Ivanova N."/>
            <person name="Pagani I."/>
            <person name="Vannier P."/>
            <person name="Oger P."/>
            <person name="Bartlett D.H."/>
            <person name="Noll K.M."/>
            <person name="Woyke T."/>
            <person name="Jebbar M."/>
        </authorList>
    </citation>
    <scope>NUCLEOTIDE SEQUENCE [LARGE SCALE GENOMIC DNA]</scope>
    <source>
        <strain evidence="8">DSM 14283 / JCM 11233 / KA3</strain>
    </source>
</reference>
<dbReference type="EMBL" id="CP003257">
    <property type="protein sequence ID" value="AEX84758.1"/>
    <property type="molecule type" value="Genomic_DNA"/>
</dbReference>
<evidence type="ECO:0000259" key="6">
    <source>
        <dbReference type="Pfam" id="PF00692"/>
    </source>
</evidence>
<dbReference type="InterPro" id="IPR008181">
    <property type="entry name" value="dUTPase"/>
</dbReference>
<feature type="domain" description="dUTPase-like" evidence="6">
    <location>
        <begin position="15"/>
        <end position="137"/>
    </location>
</feature>